<dbReference type="AlphaFoldDB" id="A0A8J6YMA0"/>
<keyword evidence="1" id="KW-0732">Signal</keyword>
<feature type="chain" id="PRO_5035189353" evidence="1">
    <location>
        <begin position="23"/>
        <end position="369"/>
    </location>
</feature>
<dbReference type="SUPFAM" id="SSF56935">
    <property type="entry name" value="Porins"/>
    <property type="match status" value="1"/>
</dbReference>
<evidence type="ECO:0000313" key="3">
    <source>
        <dbReference type="EMBL" id="MBE1237273.1"/>
    </source>
</evidence>
<sequence>MKRVLIGATALIGAQIASPAMAAEKIQLELGGYMEQFFGGVKAIKDGNLGGGSSGFGMDRETRVFVQGKTNLDNGITVGAHINLRAEGSNMQVNTKRQYAWMSGDFGWFGIGEQNGVVDRFAVTAPDQGGRNNHELLDWMNFAYTGAGKKGHTHRIPTLKSFIDDNSLRVMYITPSFHGFSAGVSYAPWAEVNRNSGVRVREKREGSNEVQVGVAYTGSLGEIETKWDASLSTTIDGVDRWLYRSGLSFGYAGWTVGGAYLGTSSSESKRGNVWNGSANHIFNENLMELGARYLFGPYGLSMTYGQNVSSQGKAMMAHAAGTYEMGPGVTLIGQLFYGESDGKINYDTGHGSSTYRNGVGAVSAILLKF</sequence>
<dbReference type="InterPro" id="IPR033900">
    <property type="entry name" value="Gram_neg_porin_domain"/>
</dbReference>
<organism evidence="3 4">
    <name type="scientific">Phaeovibrio sulfidiphilus</name>
    <dbReference type="NCBI Taxonomy" id="1220600"/>
    <lineage>
        <taxon>Bacteria</taxon>
        <taxon>Pseudomonadati</taxon>
        <taxon>Pseudomonadota</taxon>
        <taxon>Alphaproteobacteria</taxon>
        <taxon>Rhodospirillales</taxon>
        <taxon>Rhodospirillaceae</taxon>
        <taxon>Phaeovibrio</taxon>
    </lineage>
</organism>
<proteinExistence type="predicted"/>
<comment type="caution">
    <text evidence="3">The sequence shown here is derived from an EMBL/GenBank/DDBJ whole genome shotgun (WGS) entry which is preliminary data.</text>
</comment>
<dbReference type="Gene3D" id="2.40.160.10">
    <property type="entry name" value="Porin"/>
    <property type="match status" value="1"/>
</dbReference>
<dbReference type="GO" id="GO:0015288">
    <property type="term" value="F:porin activity"/>
    <property type="evidence" value="ECO:0007669"/>
    <property type="project" value="InterPro"/>
</dbReference>
<name>A0A8J6YMA0_9PROT</name>
<accession>A0A8J6YMA0</accession>
<evidence type="ECO:0000259" key="2">
    <source>
        <dbReference type="Pfam" id="PF13609"/>
    </source>
</evidence>
<keyword evidence="4" id="KW-1185">Reference proteome</keyword>
<evidence type="ECO:0000313" key="4">
    <source>
        <dbReference type="Proteomes" id="UP000631034"/>
    </source>
</evidence>
<evidence type="ECO:0000256" key="1">
    <source>
        <dbReference type="SAM" id="SignalP"/>
    </source>
</evidence>
<feature type="domain" description="Porin" evidence="2">
    <location>
        <begin position="8"/>
        <end position="342"/>
    </location>
</feature>
<dbReference type="Pfam" id="PF13609">
    <property type="entry name" value="Porin_4"/>
    <property type="match status" value="1"/>
</dbReference>
<dbReference type="InterPro" id="IPR023614">
    <property type="entry name" value="Porin_dom_sf"/>
</dbReference>
<dbReference type="RefSeq" id="WP_192534286.1">
    <property type="nucleotide sequence ID" value="NZ_JACZHT010000004.1"/>
</dbReference>
<dbReference type="GO" id="GO:0016020">
    <property type="term" value="C:membrane"/>
    <property type="evidence" value="ECO:0007669"/>
    <property type="project" value="InterPro"/>
</dbReference>
<dbReference type="Proteomes" id="UP000631034">
    <property type="component" value="Unassembled WGS sequence"/>
</dbReference>
<protein>
    <submittedName>
        <fullName evidence="3">Porin</fullName>
    </submittedName>
</protein>
<gene>
    <name evidence="3" type="ORF">IHV25_06395</name>
</gene>
<reference evidence="3" key="1">
    <citation type="submission" date="2020-10" db="EMBL/GenBank/DDBJ databases">
        <title>Genome sequence of the unusual species of purple photosynthetic bacteria, Phaeovibrio sulfidiphilus DSM 23193, type strain.</title>
        <authorList>
            <person name="Kyndt J.A."/>
            <person name="Meyer T.E."/>
        </authorList>
    </citation>
    <scope>NUCLEOTIDE SEQUENCE</scope>
    <source>
        <strain evidence="3">DSM 23193</strain>
    </source>
</reference>
<feature type="signal peptide" evidence="1">
    <location>
        <begin position="1"/>
        <end position="22"/>
    </location>
</feature>
<dbReference type="EMBL" id="JACZHT010000004">
    <property type="protein sequence ID" value="MBE1237273.1"/>
    <property type="molecule type" value="Genomic_DNA"/>
</dbReference>